<accession>A0ABY8AAX3</accession>
<dbReference type="InterPro" id="IPR010998">
    <property type="entry name" value="Integrase_recombinase_N"/>
</dbReference>
<evidence type="ECO:0000256" key="1">
    <source>
        <dbReference type="ARBA" id="ARBA00008857"/>
    </source>
</evidence>
<reference evidence="8 9" key="1">
    <citation type="submission" date="2022-03" db="EMBL/GenBank/DDBJ databases">
        <title>Streptomyces yunnanensis P86,complete genome.</title>
        <authorList>
            <person name="Chen S."/>
            <person name="Zhang Q."/>
        </authorList>
    </citation>
    <scope>NUCLEOTIDE SEQUENCE [LARGE SCALE GENOMIC DNA]</scope>
    <source>
        <strain evidence="8 9">P86</strain>
    </source>
</reference>
<sequence>MNADAFQAERALSPTGDPQGTRWVILDPQLSIHQEGTDFLTFLHGADRSVNTIRVYAGRLALFLTWCAEYPVDWRTITLASMARFRFWLESTTGRRGKPRSGATVNATITAVVEYLRYCARHELVAPEVADRLAQPRYLATPPPGFDAGERGQFRTVRAKAIKSREVEKPYEALAEEQVAAVVAGCPTARDRFLVVLMLATGIRIGEALGLRRQDMHFLPDSRALGCSVSGAHIHVRHRRDNENKALAKSRYPRSVPVDAPTVAEYVAYRTDRDAVAEAEANDLVFVNLYQRPLGKAMTYQAAKGMFERLSQQCGFVVRPHMLRHTAATSWVRAGVPIDVVQQLMGHVSAASTAIYLHANEREKREAVERVAARREVTTR</sequence>
<dbReference type="InterPro" id="IPR004107">
    <property type="entry name" value="Integrase_SAM-like_N"/>
</dbReference>
<protein>
    <submittedName>
        <fullName evidence="8">Tyrosine-type recombinase/integrase</fullName>
    </submittedName>
</protein>
<dbReference type="PANTHER" id="PTHR30349:SF41">
    <property type="entry name" value="INTEGRASE_RECOMBINASE PROTEIN MJ0367-RELATED"/>
    <property type="match status" value="1"/>
</dbReference>
<dbReference type="EMBL" id="CP095749">
    <property type="protein sequence ID" value="WEB41854.1"/>
    <property type="molecule type" value="Genomic_DNA"/>
</dbReference>
<evidence type="ECO:0000256" key="5">
    <source>
        <dbReference type="PROSITE-ProRule" id="PRU01248"/>
    </source>
</evidence>
<dbReference type="SUPFAM" id="SSF56349">
    <property type="entry name" value="DNA breaking-rejoining enzymes"/>
    <property type="match status" value="1"/>
</dbReference>
<comment type="similarity">
    <text evidence="1">Belongs to the 'phage' integrase family.</text>
</comment>
<dbReference type="InterPro" id="IPR011010">
    <property type="entry name" value="DNA_brk_join_enz"/>
</dbReference>
<feature type="domain" description="Tyr recombinase" evidence="6">
    <location>
        <begin position="169"/>
        <end position="369"/>
    </location>
</feature>
<dbReference type="Gene3D" id="1.10.443.10">
    <property type="entry name" value="Intergrase catalytic core"/>
    <property type="match status" value="1"/>
</dbReference>
<proteinExistence type="inferred from homology"/>
<dbReference type="Pfam" id="PF02899">
    <property type="entry name" value="Phage_int_SAM_1"/>
    <property type="match status" value="1"/>
</dbReference>
<evidence type="ECO:0000256" key="2">
    <source>
        <dbReference type="ARBA" id="ARBA00022908"/>
    </source>
</evidence>
<dbReference type="InterPro" id="IPR050090">
    <property type="entry name" value="Tyrosine_recombinase_XerCD"/>
</dbReference>
<dbReference type="PROSITE" id="PS51898">
    <property type="entry name" value="TYR_RECOMBINASE"/>
    <property type="match status" value="1"/>
</dbReference>
<keyword evidence="2" id="KW-0229">DNA integration</keyword>
<keyword evidence="3 5" id="KW-0238">DNA-binding</keyword>
<gene>
    <name evidence="8" type="ORF">MOV08_23045</name>
</gene>
<evidence type="ECO:0000256" key="3">
    <source>
        <dbReference type="ARBA" id="ARBA00023125"/>
    </source>
</evidence>
<organism evidence="8 9">
    <name type="scientific">Streptomyces yunnanensis</name>
    <dbReference type="NCBI Taxonomy" id="156453"/>
    <lineage>
        <taxon>Bacteria</taxon>
        <taxon>Bacillati</taxon>
        <taxon>Actinomycetota</taxon>
        <taxon>Actinomycetes</taxon>
        <taxon>Kitasatosporales</taxon>
        <taxon>Streptomycetaceae</taxon>
        <taxon>Streptomyces</taxon>
    </lineage>
</organism>
<dbReference type="Gene3D" id="1.10.150.130">
    <property type="match status" value="1"/>
</dbReference>
<keyword evidence="4" id="KW-0233">DNA recombination</keyword>
<keyword evidence="9" id="KW-1185">Reference proteome</keyword>
<evidence type="ECO:0000259" key="7">
    <source>
        <dbReference type="PROSITE" id="PS51900"/>
    </source>
</evidence>
<dbReference type="InterPro" id="IPR013762">
    <property type="entry name" value="Integrase-like_cat_sf"/>
</dbReference>
<evidence type="ECO:0000256" key="4">
    <source>
        <dbReference type="ARBA" id="ARBA00023172"/>
    </source>
</evidence>
<evidence type="ECO:0000313" key="8">
    <source>
        <dbReference type="EMBL" id="WEB41854.1"/>
    </source>
</evidence>
<dbReference type="Pfam" id="PF00589">
    <property type="entry name" value="Phage_integrase"/>
    <property type="match status" value="1"/>
</dbReference>
<feature type="domain" description="Core-binding (CB)" evidence="7">
    <location>
        <begin position="30"/>
        <end position="117"/>
    </location>
</feature>
<dbReference type="RefSeq" id="WP_275308705.1">
    <property type="nucleotide sequence ID" value="NZ_CP095749.1"/>
</dbReference>
<dbReference type="PANTHER" id="PTHR30349">
    <property type="entry name" value="PHAGE INTEGRASE-RELATED"/>
    <property type="match status" value="1"/>
</dbReference>
<dbReference type="PROSITE" id="PS51900">
    <property type="entry name" value="CB"/>
    <property type="match status" value="1"/>
</dbReference>
<name>A0ABY8AAX3_9ACTN</name>
<dbReference type="InterPro" id="IPR044068">
    <property type="entry name" value="CB"/>
</dbReference>
<evidence type="ECO:0000313" key="9">
    <source>
        <dbReference type="Proteomes" id="UP001218629"/>
    </source>
</evidence>
<dbReference type="InterPro" id="IPR002104">
    <property type="entry name" value="Integrase_catalytic"/>
</dbReference>
<dbReference type="Proteomes" id="UP001218629">
    <property type="component" value="Chromosome"/>
</dbReference>
<evidence type="ECO:0000259" key="6">
    <source>
        <dbReference type="PROSITE" id="PS51898"/>
    </source>
</evidence>